<dbReference type="SUPFAM" id="SSF56601">
    <property type="entry name" value="beta-lactamase/transpeptidase-like"/>
    <property type="match status" value="1"/>
</dbReference>
<dbReference type="Proteomes" id="UP000680750">
    <property type="component" value="Chromosome"/>
</dbReference>
<dbReference type="GO" id="GO:0004185">
    <property type="term" value="F:serine-type carboxypeptidase activity"/>
    <property type="evidence" value="ECO:0007669"/>
    <property type="project" value="InterPro"/>
</dbReference>
<dbReference type="GO" id="GO:0000270">
    <property type="term" value="P:peptidoglycan metabolic process"/>
    <property type="evidence" value="ECO:0007669"/>
    <property type="project" value="TreeGrafter"/>
</dbReference>
<dbReference type="NCBIfam" id="TIGR00666">
    <property type="entry name" value="PBP4"/>
    <property type="match status" value="1"/>
</dbReference>
<organism evidence="5 6">
    <name type="scientific">Actinocatenispora sera</name>
    <dbReference type="NCBI Taxonomy" id="390989"/>
    <lineage>
        <taxon>Bacteria</taxon>
        <taxon>Bacillati</taxon>
        <taxon>Actinomycetota</taxon>
        <taxon>Actinomycetes</taxon>
        <taxon>Micromonosporales</taxon>
        <taxon>Micromonosporaceae</taxon>
        <taxon>Actinocatenispora</taxon>
    </lineage>
</organism>
<dbReference type="GO" id="GO:0006508">
    <property type="term" value="P:proteolysis"/>
    <property type="evidence" value="ECO:0007669"/>
    <property type="project" value="InterPro"/>
</dbReference>
<dbReference type="PRINTS" id="PR00922">
    <property type="entry name" value="DADACBPTASE3"/>
</dbReference>
<evidence type="ECO:0000256" key="4">
    <source>
        <dbReference type="SAM" id="Phobius"/>
    </source>
</evidence>
<keyword evidence="5" id="KW-0645">Protease</keyword>
<proteinExistence type="inferred from homology"/>
<keyword evidence="4" id="KW-1133">Transmembrane helix</keyword>
<dbReference type="EMBL" id="AP023354">
    <property type="protein sequence ID" value="BCJ27024.1"/>
    <property type="molecule type" value="Genomic_DNA"/>
</dbReference>
<dbReference type="PANTHER" id="PTHR30023:SF0">
    <property type="entry name" value="PENICILLIN-SENSITIVE CARBOXYPEPTIDASE A"/>
    <property type="match status" value="1"/>
</dbReference>
<accession>A0A810KVG0</accession>
<dbReference type="Gene3D" id="3.50.80.20">
    <property type="entry name" value="D-Ala-D-Ala carboxypeptidase C, peptidase S13"/>
    <property type="match status" value="1"/>
</dbReference>
<evidence type="ECO:0000313" key="5">
    <source>
        <dbReference type="EMBL" id="BCJ27024.1"/>
    </source>
</evidence>
<feature type="transmembrane region" description="Helical" evidence="4">
    <location>
        <begin position="12"/>
        <end position="38"/>
    </location>
</feature>
<feature type="region of interest" description="Disordered" evidence="3">
    <location>
        <begin position="47"/>
        <end position="82"/>
    </location>
</feature>
<gene>
    <name evidence="5" type="ORF">Asera_11320</name>
</gene>
<dbReference type="Pfam" id="PF02113">
    <property type="entry name" value="Peptidase_S13"/>
    <property type="match status" value="2"/>
</dbReference>
<comment type="similarity">
    <text evidence="1">Belongs to the peptidase S13 family.</text>
</comment>
<evidence type="ECO:0000256" key="3">
    <source>
        <dbReference type="SAM" id="MobiDB-lite"/>
    </source>
</evidence>
<protein>
    <submittedName>
        <fullName evidence="5">D-alanyl-D-alanine carboxypeptidase</fullName>
    </submittedName>
</protein>
<keyword evidence="4" id="KW-0472">Membrane</keyword>
<dbReference type="Gene3D" id="3.40.710.10">
    <property type="entry name" value="DD-peptidase/beta-lactamase superfamily"/>
    <property type="match status" value="2"/>
</dbReference>
<dbReference type="KEGG" id="aser:Asera_11320"/>
<dbReference type="InterPro" id="IPR000667">
    <property type="entry name" value="Peptidase_S13"/>
</dbReference>
<dbReference type="AlphaFoldDB" id="A0A810KVG0"/>
<keyword evidence="6" id="KW-1185">Reference proteome</keyword>
<dbReference type="InterPro" id="IPR012338">
    <property type="entry name" value="Beta-lactam/transpept-like"/>
</dbReference>
<evidence type="ECO:0000256" key="2">
    <source>
        <dbReference type="ARBA" id="ARBA00022801"/>
    </source>
</evidence>
<evidence type="ECO:0000313" key="6">
    <source>
        <dbReference type="Proteomes" id="UP000680750"/>
    </source>
</evidence>
<dbReference type="PANTHER" id="PTHR30023">
    <property type="entry name" value="D-ALANYL-D-ALANINE CARBOXYPEPTIDASE"/>
    <property type="match status" value="1"/>
</dbReference>
<keyword evidence="5" id="KW-0121">Carboxypeptidase</keyword>
<evidence type="ECO:0000256" key="1">
    <source>
        <dbReference type="ARBA" id="ARBA00006096"/>
    </source>
</evidence>
<name>A0A810KVG0_9ACTN</name>
<keyword evidence="4" id="KW-0812">Transmembrane</keyword>
<keyword evidence="2" id="KW-0378">Hydrolase</keyword>
<sequence length="470" mass="46562">MLGAPGLGAVGLGAVGLGVVGLGAVGLVVVLAAALLALGGIPPAAGPDAPTGSVSVRSAAPSRPSTDPGPVLPALTGGRPPSGAGLVRRLGPVLADHRLGTAVGMSVVDVTTGDTLYSASTGARVPASTAKLATAAAALTVLGAGHRFRTTAVAGAGPGDVVLVGGGDPTLSVSVAGSYRGAAELTDLAAQVRRRLGHRPRRVLVDATLFTGADRAPGWDPDVRVNGDAAPITALMVDGGRTAPRYDRNRSRAPDLAAGTKFAQLLGLPASAVVRGRAAHGARLLGHVSSAPLASLVERMLGTSDNVVAEALGRQVALARHEPASFAGAATAIRTVLRGLGLPVRSLRMTDASGLSRADRLDPALLTAILRLAASRSRPELSSVYTGLPVAGYSGTLADRYRHGSARRAAGVLRAKTGALTGVQGLAGLVVDVDHRLLAFAVLANGGPDGAAATTAIDAVAATLAGCGCR</sequence>
<reference evidence="5" key="1">
    <citation type="submission" date="2020-08" db="EMBL/GenBank/DDBJ databases">
        <title>Whole genome shotgun sequence of Actinocatenispora sera NBRC 101916.</title>
        <authorList>
            <person name="Komaki H."/>
            <person name="Tamura T."/>
        </authorList>
    </citation>
    <scope>NUCLEOTIDE SEQUENCE</scope>
    <source>
        <strain evidence="5">NBRC 101916</strain>
    </source>
</reference>